<dbReference type="GO" id="GO:0006457">
    <property type="term" value="P:protein folding"/>
    <property type="evidence" value="ECO:0007669"/>
    <property type="project" value="InterPro"/>
</dbReference>
<evidence type="ECO:0000256" key="9">
    <source>
        <dbReference type="ARBA" id="ARBA00076414"/>
    </source>
</evidence>
<dbReference type="EMBL" id="RJVI01000002">
    <property type="protein sequence ID" value="ROR32078.1"/>
    <property type="molecule type" value="Genomic_DNA"/>
</dbReference>
<dbReference type="SUPFAM" id="SSF58014">
    <property type="entry name" value="Coiled-coil domain of nucleotide exchange factor GrpE"/>
    <property type="match status" value="1"/>
</dbReference>
<keyword evidence="6 10" id="KW-0143">Chaperone</keyword>
<dbReference type="Proteomes" id="UP000276634">
    <property type="component" value="Unassembled WGS sequence"/>
</dbReference>
<feature type="compositionally biased region" description="Low complexity" evidence="14">
    <location>
        <begin position="13"/>
        <end position="25"/>
    </location>
</feature>
<accession>A0A3N1Y0P7</accession>
<evidence type="ECO:0000256" key="3">
    <source>
        <dbReference type="ARBA" id="ARBA00011738"/>
    </source>
</evidence>
<feature type="region of interest" description="Disordered" evidence="14">
    <location>
        <begin position="1"/>
        <end position="27"/>
    </location>
</feature>
<dbReference type="PRINTS" id="PR00773">
    <property type="entry name" value="GRPEPROTEIN"/>
</dbReference>
<dbReference type="InterPro" id="IPR013805">
    <property type="entry name" value="GrpE_CC"/>
</dbReference>
<evidence type="ECO:0000256" key="4">
    <source>
        <dbReference type="ARBA" id="ARBA00022490"/>
    </source>
</evidence>
<dbReference type="NCBIfam" id="NF010748">
    <property type="entry name" value="PRK14150.1"/>
    <property type="match status" value="1"/>
</dbReference>
<dbReference type="GO" id="GO:0051082">
    <property type="term" value="F:unfolded protein binding"/>
    <property type="evidence" value="ECO:0007669"/>
    <property type="project" value="TreeGrafter"/>
</dbReference>
<gene>
    <name evidence="10" type="primary">grpE</name>
    <name evidence="15" type="ORF">EDC57_1267</name>
</gene>
<dbReference type="GO" id="GO:0000774">
    <property type="term" value="F:adenyl-nucleotide exchange factor activity"/>
    <property type="evidence" value="ECO:0007669"/>
    <property type="project" value="InterPro"/>
</dbReference>
<dbReference type="RefSeq" id="WP_123401054.1">
    <property type="nucleotide sequence ID" value="NZ_RJVI01000002.1"/>
</dbReference>
<dbReference type="Gene3D" id="2.30.22.10">
    <property type="entry name" value="Head domain of nucleotide exchange factor GrpE"/>
    <property type="match status" value="1"/>
</dbReference>
<keyword evidence="13" id="KW-0175">Coiled coil</keyword>
<dbReference type="InterPro" id="IPR000740">
    <property type="entry name" value="GrpE"/>
</dbReference>
<comment type="function">
    <text evidence="7 10 11">Participates actively in the response to hyperosmotic and heat shock by preventing the aggregation of stress-denatured proteins, in association with DnaK and GrpE. It is the nucleotide exchange factor for DnaK and may function as a thermosensor. Unfolded proteins bind initially to DnaJ; upon interaction with the DnaJ-bound protein, DnaK hydrolyzes its bound ATP, resulting in the formation of a stable complex. GrpE releases ADP from DnaK; ATP binding to DnaK triggers the release of the substrate protein, thus completing the reaction cycle. Several rounds of ATP-dependent interactions between DnaJ, DnaK and GrpE are required for fully efficient folding.</text>
</comment>
<evidence type="ECO:0000256" key="12">
    <source>
        <dbReference type="RuleBase" id="RU004478"/>
    </source>
</evidence>
<comment type="subcellular location">
    <subcellularLocation>
        <location evidence="1 10">Cytoplasm</location>
    </subcellularLocation>
</comment>
<proteinExistence type="inferred from homology"/>
<comment type="subunit">
    <text evidence="3 10">Homodimer.</text>
</comment>
<evidence type="ECO:0000256" key="1">
    <source>
        <dbReference type="ARBA" id="ARBA00004496"/>
    </source>
</evidence>
<dbReference type="GO" id="GO:0042803">
    <property type="term" value="F:protein homodimerization activity"/>
    <property type="evidence" value="ECO:0007669"/>
    <property type="project" value="InterPro"/>
</dbReference>
<dbReference type="PANTHER" id="PTHR21237">
    <property type="entry name" value="GRPE PROTEIN"/>
    <property type="match status" value="1"/>
</dbReference>
<evidence type="ECO:0000256" key="8">
    <source>
        <dbReference type="ARBA" id="ARBA00072274"/>
    </source>
</evidence>
<feature type="coiled-coil region" evidence="13">
    <location>
        <begin position="28"/>
        <end position="76"/>
    </location>
</feature>
<dbReference type="Pfam" id="PF01025">
    <property type="entry name" value="GrpE"/>
    <property type="match status" value="1"/>
</dbReference>
<sequence>MSEEREELERSGGEAAQGGETAAEAVDVEALRRELEETKARAAEHWDQLLRARAELENLRRRMEREVEAARKYALEAFAKELLAVRDSLELGLSAAAEEGADIEKLREGTELTLKLLTGVMEKFGIREIDPQGERFDPERHQAMTSQPADHVEPNTVLNVFQKGYLLNDRLIRPALVSVSTGKGGAEGRPKVDEHA</sequence>
<dbReference type="GO" id="GO:0051087">
    <property type="term" value="F:protein-folding chaperone binding"/>
    <property type="evidence" value="ECO:0007669"/>
    <property type="project" value="InterPro"/>
</dbReference>
<evidence type="ECO:0000313" key="16">
    <source>
        <dbReference type="Proteomes" id="UP000276634"/>
    </source>
</evidence>
<dbReference type="OrthoDB" id="9789811at2"/>
<dbReference type="CDD" id="cd00446">
    <property type="entry name" value="GrpE"/>
    <property type="match status" value="1"/>
</dbReference>
<dbReference type="PROSITE" id="PS01071">
    <property type="entry name" value="GRPE"/>
    <property type="match status" value="1"/>
</dbReference>
<dbReference type="GO" id="GO:0005829">
    <property type="term" value="C:cytosol"/>
    <property type="evidence" value="ECO:0007669"/>
    <property type="project" value="TreeGrafter"/>
</dbReference>
<protein>
    <recommendedName>
        <fullName evidence="8 10">Protein GrpE</fullName>
    </recommendedName>
    <alternativeName>
        <fullName evidence="9 10">HSP-70 cofactor</fullName>
    </alternativeName>
</protein>
<evidence type="ECO:0000256" key="6">
    <source>
        <dbReference type="ARBA" id="ARBA00023186"/>
    </source>
</evidence>
<keyword evidence="4 10" id="KW-0963">Cytoplasm</keyword>
<organism evidence="15 16">
    <name type="scientific">Inmirania thermothiophila</name>
    <dbReference type="NCBI Taxonomy" id="1750597"/>
    <lineage>
        <taxon>Bacteria</taxon>
        <taxon>Pseudomonadati</taxon>
        <taxon>Pseudomonadota</taxon>
        <taxon>Gammaproteobacteria</taxon>
        <taxon>Chromatiales</taxon>
        <taxon>Ectothiorhodospiraceae</taxon>
        <taxon>Inmirania</taxon>
    </lineage>
</organism>
<dbReference type="NCBIfam" id="NF010738">
    <property type="entry name" value="PRK14140.1"/>
    <property type="match status" value="1"/>
</dbReference>
<dbReference type="SUPFAM" id="SSF51064">
    <property type="entry name" value="Head domain of nucleotide exchange factor GrpE"/>
    <property type="match status" value="1"/>
</dbReference>
<keyword evidence="5 10" id="KW-0346">Stress response</keyword>
<dbReference type="FunFam" id="2.30.22.10:FF:000001">
    <property type="entry name" value="Protein GrpE"/>
    <property type="match status" value="1"/>
</dbReference>
<dbReference type="HAMAP" id="MF_01151">
    <property type="entry name" value="GrpE"/>
    <property type="match status" value="1"/>
</dbReference>
<reference evidence="15 16" key="1">
    <citation type="submission" date="2018-11" db="EMBL/GenBank/DDBJ databases">
        <title>Genomic Encyclopedia of Type Strains, Phase IV (KMG-IV): sequencing the most valuable type-strain genomes for metagenomic binning, comparative biology and taxonomic classification.</title>
        <authorList>
            <person name="Goeker M."/>
        </authorList>
    </citation>
    <scope>NUCLEOTIDE SEQUENCE [LARGE SCALE GENOMIC DNA]</scope>
    <source>
        <strain evidence="15 16">DSM 100275</strain>
    </source>
</reference>
<dbReference type="Gene3D" id="3.90.20.20">
    <property type="match status" value="1"/>
</dbReference>
<evidence type="ECO:0000256" key="2">
    <source>
        <dbReference type="ARBA" id="ARBA00009054"/>
    </source>
</evidence>
<evidence type="ECO:0000256" key="13">
    <source>
        <dbReference type="SAM" id="Coils"/>
    </source>
</evidence>
<evidence type="ECO:0000256" key="5">
    <source>
        <dbReference type="ARBA" id="ARBA00023016"/>
    </source>
</evidence>
<evidence type="ECO:0000256" key="14">
    <source>
        <dbReference type="SAM" id="MobiDB-lite"/>
    </source>
</evidence>
<comment type="caution">
    <text evidence="15">The sequence shown here is derived from an EMBL/GenBank/DDBJ whole genome shotgun (WGS) entry which is preliminary data.</text>
</comment>
<evidence type="ECO:0000256" key="11">
    <source>
        <dbReference type="RuleBase" id="RU000639"/>
    </source>
</evidence>
<evidence type="ECO:0000256" key="10">
    <source>
        <dbReference type="HAMAP-Rule" id="MF_01151"/>
    </source>
</evidence>
<name>A0A3N1Y0P7_9GAMM</name>
<comment type="similarity">
    <text evidence="2 10 12">Belongs to the GrpE family.</text>
</comment>
<evidence type="ECO:0000256" key="7">
    <source>
        <dbReference type="ARBA" id="ARBA00053401"/>
    </source>
</evidence>
<evidence type="ECO:0000313" key="15">
    <source>
        <dbReference type="EMBL" id="ROR32078.1"/>
    </source>
</evidence>
<keyword evidence="16" id="KW-1185">Reference proteome</keyword>
<dbReference type="InterPro" id="IPR009012">
    <property type="entry name" value="GrpE_head"/>
</dbReference>
<dbReference type="PANTHER" id="PTHR21237:SF23">
    <property type="entry name" value="GRPE PROTEIN HOMOLOG, MITOCHONDRIAL"/>
    <property type="match status" value="1"/>
</dbReference>
<dbReference type="AlphaFoldDB" id="A0A3N1Y0P7"/>
<dbReference type="NCBIfam" id="NF010737">
    <property type="entry name" value="PRK14139.1"/>
    <property type="match status" value="1"/>
</dbReference>